<gene>
    <name evidence="6" type="ORF">POL68_25450</name>
</gene>
<reference evidence="6 7" key="1">
    <citation type="submission" date="2022-11" db="EMBL/GenBank/DDBJ databases">
        <title>Minimal conservation of predation-associated metabolite biosynthetic gene clusters underscores biosynthetic potential of Myxococcota including descriptions for ten novel species: Archangium lansinium sp. nov., Myxococcus landrumus sp. nov., Nannocystis bai.</title>
        <authorList>
            <person name="Ahearne A."/>
            <person name="Stevens C."/>
            <person name="Dowd S."/>
        </authorList>
    </citation>
    <scope>NUCLEOTIDE SEQUENCE [LARGE SCALE GENOMIC DNA]</scope>
    <source>
        <strain evidence="6 7">NCWAL01</strain>
    </source>
</reference>
<dbReference type="Pfam" id="PF00005">
    <property type="entry name" value="ABC_tran"/>
    <property type="match status" value="1"/>
</dbReference>
<name>A0ABT5DHK3_9BACT</name>
<dbReference type="InterPro" id="IPR017871">
    <property type="entry name" value="ABC_transporter-like_CS"/>
</dbReference>
<dbReference type="Proteomes" id="UP001221838">
    <property type="component" value="Unassembled WGS sequence"/>
</dbReference>
<dbReference type="PROSITE" id="PS00211">
    <property type="entry name" value="ABC_TRANSPORTER_1"/>
    <property type="match status" value="1"/>
</dbReference>
<feature type="domain" description="ABC transporter" evidence="5">
    <location>
        <begin position="4"/>
        <end position="231"/>
    </location>
</feature>
<comment type="caution">
    <text evidence="6">The sequence shown here is derived from an EMBL/GenBank/DDBJ whole genome shotgun (WGS) entry which is preliminary data.</text>
</comment>
<dbReference type="InterPro" id="IPR027417">
    <property type="entry name" value="P-loop_NTPase"/>
</dbReference>
<dbReference type="RefSeq" id="WP_272141841.1">
    <property type="nucleotide sequence ID" value="NZ_JAQNDM010000002.1"/>
</dbReference>
<keyword evidence="3" id="KW-0547">Nucleotide-binding</keyword>
<dbReference type="GO" id="GO:0005524">
    <property type="term" value="F:ATP binding"/>
    <property type="evidence" value="ECO:0007669"/>
    <property type="project" value="UniProtKB-KW"/>
</dbReference>
<dbReference type="SMART" id="SM00382">
    <property type="entry name" value="AAA"/>
    <property type="match status" value="1"/>
</dbReference>
<evidence type="ECO:0000313" key="7">
    <source>
        <dbReference type="Proteomes" id="UP001221838"/>
    </source>
</evidence>
<keyword evidence="2" id="KW-0813">Transport</keyword>
<accession>A0ABT5DHK3</accession>
<evidence type="ECO:0000256" key="4">
    <source>
        <dbReference type="ARBA" id="ARBA00022840"/>
    </source>
</evidence>
<evidence type="ECO:0000256" key="1">
    <source>
        <dbReference type="ARBA" id="ARBA00005417"/>
    </source>
</evidence>
<organism evidence="6 7">
    <name type="scientific">Stigmatella ashevillensis</name>
    <dbReference type="NCBI Taxonomy" id="2995309"/>
    <lineage>
        <taxon>Bacteria</taxon>
        <taxon>Pseudomonadati</taxon>
        <taxon>Myxococcota</taxon>
        <taxon>Myxococcia</taxon>
        <taxon>Myxococcales</taxon>
        <taxon>Cystobacterineae</taxon>
        <taxon>Archangiaceae</taxon>
        <taxon>Stigmatella</taxon>
    </lineage>
</organism>
<dbReference type="InterPro" id="IPR003439">
    <property type="entry name" value="ABC_transporter-like_ATP-bd"/>
</dbReference>
<protein>
    <submittedName>
        <fullName evidence="6">ABC transporter ATP-binding protein</fullName>
    </submittedName>
</protein>
<dbReference type="PANTHER" id="PTHR43335">
    <property type="entry name" value="ABC TRANSPORTER, ATP-BINDING PROTEIN"/>
    <property type="match status" value="1"/>
</dbReference>
<comment type="similarity">
    <text evidence="1">Belongs to the ABC transporter superfamily.</text>
</comment>
<dbReference type="SUPFAM" id="SSF52540">
    <property type="entry name" value="P-loop containing nucleoside triphosphate hydrolases"/>
    <property type="match status" value="1"/>
</dbReference>
<dbReference type="PANTHER" id="PTHR43335:SF4">
    <property type="entry name" value="ABC TRANSPORTER, ATP-BINDING PROTEIN"/>
    <property type="match status" value="1"/>
</dbReference>
<keyword evidence="7" id="KW-1185">Reference proteome</keyword>
<dbReference type="Gene3D" id="3.40.50.300">
    <property type="entry name" value="P-loop containing nucleotide triphosphate hydrolases"/>
    <property type="match status" value="1"/>
</dbReference>
<evidence type="ECO:0000256" key="2">
    <source>
        <dbReference type="ARBA" id="ARBA00022448"/>
    </source>
</evidence>
<dbReference type="InterPro" id="IPR003593">
    <property type="entry name" value="AAA+_ATPase"/>
</dbReference>
<dbReference type="EMBL" id="JAQNDM010000002">
    <property type="protein sequence ID" value="MDC0711841.1"/>
    <property type="molecule type" value="Genomic_DNA"/>
</dbReference>
<proteinExistence type="inferred from homology"/>
<keyword evidence="4 6" id="KW-0067">ATP-binding</keyword>
<dbReference type="PROSITE" id="PS50893">
    <property type="entry name" value="ABC_TRANSPORTER_2"/>
    <property type="match status" value="1"/>
</dbReference>
<evidence type="ECO:0000313" key="6">
    <source>
        <dbReference type="EMBL" id="MDC0711841.1"/>
    </source>
</evidence>
<sequence length="302" mass="33526">MHCIEVGGLVHRYAGDTVLRGIDLQVPRGSIYGFLGPNGAGKTTTLRLMLGLLRKQQGTLRVFGRSFDEHRIEILRKVGALIESPSLYDHLTAVENLELLRRVHQCPRRRIQEVLALVDLAGTGGKATRQFSLGMKQRLSIAMALLHSPELLILDEPTNGLDPNGIIEMREFLKRLNREHGITLLISSHLLAEIERLVTDVGIISQGTMRFQGTMGELKQQRHRALAVTLRTRDDGKALRLLTEQGLAVRAEEGQLVLPRSSDGEVAAVNRCLVSHGLDVYELNVARNDLESIFMELIEGVA</sequence>
<evidence type="ECO:0000259" key="5">
    <source>
        <dbReference type="PROSITE" id="PS50893"/>
    </source>
</evidence>
<evidence type="ECO:0000256" key="3">
    <source>
        <dbReference type="ARBA" id="ARBA00022741"/>
    </source>
</evidence>